<dbReference type="EMBL" id="CP127247">
    <property type="protein sequence ID" value="WIY26769.1"/>
    <property type="molecule type" value="Genomic_DNA"/>
</dbReference>
<evidence type="ECO:0000313" key="2">
    <source>
        <dbReference type="Proteomes" id="UP001238334"/>
    </source>
</evidence>
<gene>
    <name evidence="1" type="ORF">QPJ95_07585</name>
</gene>
<dbReference type="KEGG" id="ppso:QPJ95_07585"/>
<protein>
    <submittedName>
        <fullName evidence="1">Uncharacterized protein</fullName>
    </submittedName>
</protein>
<evidence type="ECO:0000313" key="1">
    <source>
        <dbReference type="EMBL" id="WIY26769.1"/>
    </source>
</evidence>
<sequence>MVERIARSQPHPLQIPDEALFRGIWVYPSPVRQRIGQQCPERDNRSFITLQGGSSLPPGTLQVQIKSLLQTGLKATQPVAQLFAAAKMELGTLNSDMSVANSGEDCGGCVSDENSSGACELIFHSSVSFLNADNIFRATQTTMQSARVASGRLETGITLGLDPSPPRTTTLIQ</sequence>
<dbReference type="Proteomes" id="UP001238334">
    <property type="component" value="Chromosome"/>
</dbReference>
<accession>A0A9Y2L2D7</accession>
<name>A0A9Y2L2D7_9RHOB</name>
<dbReference type="RefSeq" id="WP_270920424.1">
    <property type="nucleotide sequence ID" value="NZ_CP127247.1"/>
</dbReference>
<reference evidence="1 2" key="1">
    <citation type="submission" date="2023-06" db="EMBL/GenBank/DDBJ databases">
        <title>Parasedimentitalea psychrophila sp. nov., a psychrophilic bacterium isolated from deep-sea sediment.</title>
        <authorList>
            <person name="Li A."/>
        </authorList>
    </citation>
    <scope>NUCLEOTIDE SEQUENCE [LARGE SCALE GENOMIC DNA]</scope>
    <source>
        <strain evidence="1 2">QS115</strain>
    </source>
</reference>
<keyword evidence="2" id="KW-1185">Reference proteome</keyword>
<proteinExistence type="predicted"/>
<dbReference type="AlphaFoldDB" id="A0A9Y2L2D7"/>
<organism evidence="1 2">
    <name type="scientific">Parasedimentitalea psychrophila</name>
    <dbReference type="NCBI Taxonomy" id="2997337"/>
    <lineage>
        <taxon>Bacteria</taxon>
        <taxon>Pseudomonadati</taxon>
        <taxon>Pseudomonadota</taxon>
        <taxon>Alphaproteobacteria</taxon>
        <taxon>Rhodobacterales</taxon>
        <taxon>Paracoccaceae</taxon>
        <taxon>Parasedimentitalea</taxon>
    </lineage>
</organism>